<feature type="non-terminal residue" evidence="1">
    <location>
        <position position="1"/>
    </location>
</feature>
<feature type="non-terminal residue" evidence="1">
    <location>
        <position position="42"/>
    </location>
</feature>
<reference evidence="1" key="1">
    <citation type="submission" date="2021-06" db="EMBL/GenBank/DDBJ databases">
        <authorList>
            <person name="Kallberg Y."/>
            <person name="Tangrot J."/>
            <person name="Rosling A."/>
        </authorList>
    </citation>
    <scope>NUCLEOTIDE SEQUENCE</scope>
    <source>
        <strain evidence="1">UK204</strain>
    </source>
</reference>
<organism evidence="1 2">
    <name type="scientific">Funneliformis caledonium</name>
    <dbReference type="NCBI Taxonomy" id="1117310"/>
    <lineage>
        <taxon>Eukaryota</taxon>
        <taxon>Fungi</taxon>
        <taxon>Fungi incertae sedis</taxon>
        <taxon>Mucoromycota</taxon>
        <taxon>Glomeromycotina</taxon>
        <taxon>Glomeromycetes</taxon>
        <taxon>Glomerales</taxon>
        <taxon>Glomeraceae</taxon>
        <taxon>Funneliformis</taxon>
    </lineage>
</organism>
<protein>
    <submittedName>
        <fullName evidence="1">7674_t:CDS:1</fullName>
    </submittedName>
</protein>
<dbReference type="EMBL" id="CAJVPQ010016180">
    <property type="protein sequence ID" value="CAG8744943.1"/>
    <property type="molecule type" value="Genomic_DNA"/>
</dbReference>
<gene>
    <name evidence="1" type="ORF">FCALED_LOCUS15894</name>
</gene>
<evidence type="ECO:0000313" key="1">
    <source>
        <dbReference type="EMBL" id="CAG8744943.1"/>
    </source>
</evidence>
<comment type="caution">
    <text evidence="1">The sequence shown here is derived from an EMBL/GenBank/DDBJ whole genome shotgun (WGS) entry which is preliminary data.</text>
</comment>
<sequence>KIDNIHYLNESSKFETESNIIGKIEASKLKDAAKPNRYKGSK</sequence>
<accession>A0A9N9IPS8</accession>
<name>A0A9N9IPS8_9GLOM</name>
<proteinExistence type="predicted"/>
<dbReference type="Proteomes" id="UP000789570">
    <property type="component" value="Unassembled WGS sequence"/>
</dbReference>
<keyword evidence="2" id="KW-1185">Reference proteome</keyword>
<evidence type="ECO:0000313" key="2">
    <source>
        <dbReference type="Proteomes" id="UP000789570"/>
    </source>
</evidence>
<dbReference type="AlphaFoldDB" id="A0A9N9IPS8"/>